<dbReference type="Gene3D" id="3.40.50.2000">
    <property type="entry name" value="Glycogen Phosphorylase B"/>
    <property type="match status" value="2"/>
</dbReference>
<protein>
    <submittedName>
        <fullName evidence="4">Glycosyltransferase family 4 protein</fullName>
        <ecNumber evidence="4">2.4.-.-</ecNumber>
    </submittedName>
</protein>
<organism evidence="4 5">
    <name type="scientific">Sinorhizobium chiapasense</name>
    <dbReference type="NCBI Taxonomy" id="501572"/>
    <lineage>
        <taxon>Bacteria</taxon>
        <taxon>Pseudomonadati</taxon>
        <taxon>Pseudomonadota</taxon>
        <taxon>Alphaproteobacteria</taxon>
        <taxon>Hyphomicrobiales</taxon>
        <taxon>Rhizobiaceae</taxon>
        <taxon>Sinorhizobium/Ensifer group</taxon>
        <taxon>Sinorhizobium</taxon>
    </lineage>
</organism>
<dbReference type="EC" id="2.4.-.-" evidence="4"/>
<dbReference type="SUPFAM" id="SSF53756">
    <property type="entry name" value="UDP-Glycosyltransferase/glycogen phosphorylase"/>
    <property type="match status" value="1"/>
</dbReference>
<dbReference type="CDD" id="cd03801">
    <property type="entry name" value="GT4_PimA-like"/>
    <property type="match status" value="1"/>
</dbReference>
<evidence type="ECO:0000256" key="2">
    <source>
        <dbReference type="ARBA" id="ARBA00022679"/>
    </source>
</evidence>
<dbReference type="PANTHER" id="PTHR12526">
    <property type="entry name" value="GLYCOSYLTRANSFERASE"/>
    <property type="match status" value="1"/>
</dbReference>
<keyword evidence="4" id="KW-0614">Plasmid</keyword>
<evidence type="ECO:0000256" key="1">
    <source>
        <dbReference type="ARBA" id="ARBA00022676"/>
    </source>
</evidence>
<gene>
    <name evidence="4" type="ORF">RB548_30940</name>
</gene>
<feature type="domain" description="Glycosyl transferase family 1" evidence="3">
    <location>
        <begin position="206"/>
        <end position="377"/>
    </location>
</feature>
<keyword evidence="5" id="KW-1185">Reference proteome</keyword>
<keyword evidence="2 4" id="KW-0808">Transferase</keyword>
<evidence type="ECO:0000313" key="4">
    <source>
        <dbReference type="EMBL" id="WVT07170.1"/>
    </source>
</evidence>
<dbReference type="RefSeq" id="WP_331376189.1">
    <property type="nucleotide sequence ID" value="NZ_CP133152.1"/>
</dbReference>
<name>A0ABZ2BKV8_9HYPH</name>
<keyword evidence="1 4" id="KW-0328">Glycosyltransferase</keyword>
<geneLocation type="plasmid" evidence="4 5">
    <name>pSchITTGS70d</name>
</geneLocation>
<evidence type="ECO:0000313" key="5">
    <source>
        <dbReference type="Proteomes" id="UP001432360"/>
    </source>
</evidence>
<proteinExistence type="predicted"/>
<dbReference type="Pfam" id="PF00534">
    <property type="entry name" value="Glycos_transf_1"/>
    <property type="match status" value="1"/>
</dbReference>
<dbReference type="InterPro" id="IPR001296">
    <property type="entry name" value="Glyco_trans_1"/>
</dbReference>
<sequence>MDSTRGIDSEYLLPTRGRIVIAFPFLGDHLGGSHISAIGLIAGLDKTKFHPLVILHKRGLILDEHLRSQNIPVVTAPNIAILSPEKRRKIQDIIAMGAGFFGTTARLTHFLRLHNVDIVHTNDGRMHATWALAARIAGSKLLWHHRGDPSAYGVNTLAPLLANHIVTVSKFVQPARPIVPVAHKTTVLHSPFDHPRTLPDREDSRRRFVEELRLPPDTRFVGYVGGLIERKRPVRFVEAVHAFLRQHPAFPLAGMLFGSSPADGPDLGHAVRQRAEELGISNRIHLMGFRMPVEPCMSALDALLVPAVNEPFGRTLIEAMLLGTPVIATDHGGNPEAIDDGITGYLVEAERPEAMVPPLERLLFDKEQWTRISATARDASHAQYGRQAHVDGISRLYETLVARNNVKSVRLSPVHASSSVTDVKE</sequence>
<dbReference type="PANTHER" id="PTHR12526:SF510">
    <property type="entry name" value="D-INOSITOL 3-PHOSPHATE GLYCOSYLTRANSFERASE"/>
    <property type="match status" value="1"/>
</dbReference>
<dbReference type="EMBL" id="CP133152">
    <property type="protein sequence ID" value="WVT07170.1"/>
    <property type="molecule type" value="Genomic_DNA"/>
</dbReference>
<accession>A0ABZ2BKV8</accession>
<reference evidence="4" key="1">
    <citation type="submission" date="2023-08" db="EMBL/GenBank/DDBJ databases">
        <title>Complete genome sequence of Sinorhizobium chiapanecum ITTG S70 isolated from Acaciella angustissima nodules in Chiapas-Mexico.</title>
        <authorList>
            <person name="Rincon-Rosales R."/>
            <person name="Rogel M.A."/>
            <person name="Rincon-Medina C.I."/>
            <person name="Guerrero G."/>
            <person name="Manzano-Gomez L.A."/>
            <person name="Lopez-Lopez A."/>
            <person name="Rincon Molina F.A."/>
            <person name="Martinez-Romero E."/>
        </authorList>
    </citation>
    <scope>NUCLEOTIDE SEQUENCE</scope>
    <source>
        <strain evidence="4">ITTG S70</strain>
        <plasmid evidence="4">pSchITTGS70d</plasmid>
    </source>
</reference>
<evidence type="ECO:0000259" key="3">
    <source>
        <dbReference type="Pfam" id="PF00534"/>
    </source>
</evidence>
<dbReference type="Proteomes" id="UP001432360">
    <property type="component" value="Plasmid pSchITTGS70d"/>
</dbReference>
<dbReference type="GO" id="GO:0016757">
    <property type="term" value="F:glycosyltransferase activity"/>
    <property type="evidence" value="ECO:0007669"/>
    <property type="project" value="UniProtKB-KW"/>
</dbReference>